<reference evidence="1 2" key="1">
    <citation type="submission" date="2024-01" db="EMBL/GenBank/DDBJ databases">
        <title>A telomere-to-telomere, gap-free genome of sweet tea (Lithocarpus litseifolius).</title>
        <authorList>
            <person name="Zhou J."/>
        </authorList>
    </citation>
    <scope>NUCLEOTIDE SEQUENCE [LARGE SCALE GENOMIC DNA]</scope>
    <source>
        <strain evidence="1">Zhou-2022a</strain>
        <tissue evidence="1">Leaf</tissue>
    </source>
</reference>
<keyword evidence="2" id="KW-1185">Reference proteome</keyword>
<evidence type="ECO:0000313" key="2">
    <source>
        <dbReference type="Proteomes" id="UP001459277"/>
    </source>
</evidence>
<protein>
    <recommendedName>
        <fullName evidence="3">Endonuclease/exonuclease/phosphatase family protein</fullName>
    </recommendedName>
</protein>
<organism evidence="1 2">
    <name type="scientific">Lithocarpus litseifolius</name>
    <dbReference type="NCBI Taxonomy" id="425828"/>
    <lineage>
        <taxon>Eukaryota</taxon>
        <taxon>Viridiplantae</taxon>
        <taxon>Streptophyta</taxon>
        <taxon>Embryophyta</taxon>
        <taxon>Tracheophyta</taxon>
        <taxon>Spermatophyta</taxon>
        <taxon>Magnoliopsida</taxon>
        <taxon>eudicotyledons</taxon>
        <taxon>Gunneridae</taxon>
        <taxon>Pentapetalae</taxon>
        <taxon>rosids</taxon>
        <taxon>fabids</taxon>
        <taxon>Fagales</taxon>
        <taxon>Fagaceae</taxon>
        <taxon>Lithocarpus</taxon>
    </lineage>
</organism>
<sequence>MGGSEGGQKRSSINLSIEGSNKYYIDAVINRDLDNEWRFIGFYGEPDTARRQEAWDKLRNLSSRRDKTWLCCGDFNEIIRQDEKLGGVSRSHA</sequence>
<evidence type="ECO:0000313" key="1">
    <source>
        <dbReference type="EMBL" id="KAL0006671.1"/>
    </source>
</evidence>
<evidence type="ECO:0008006" key="3">
    <source>
        <dbReference type="Google" id="ProtNLM"/>
    </source>
</evidence>
<comment type="caution">
    <text evidence="1">The sequence shown here is derived from an EMBL/GenBank/DDBJ whole genome shotgun (WGS) entry which is preliminary data.</text>
</comment>
<name>A0AAW2D8J3_9ROSI</name>
<dbReference type="Proteomes" id="UP001459277">
    <property type="component" value="Unassembled WGS sequence"/>
</dbReference>
<dbReference type="AlphaFoldDB" id="A0AAW2D8J3"/>
<dbReference type="SUPFAM" id="SSF56219">
    <property type="entry name" value="DNase I-like"/>
    <property type="match status" value="1"/>
</dbReference>
<dbReference type="Gene3D" id="3.60.10.10">
    <property type="entry name" value="Endonuclease/exonuclease/phosphatase"/>
    <property type="match status" value="1"/>
</dbReference>
<dbReference type="EMBL" id="JAZDWU010000003">
    <property type="protein sequence ID" value="KAL0006671.1"/>
    <property type="molecule type" value="Genomic_DNA"/>
</dbReference>
<dbReference type="InterPro" id="IPR036691">
    <property type="entry name" value="Endo/exonu/phosph_ase_sf"/>
</dbReference>
<accession>A0AAW2D8J3</accession>
<proteinExistence type="predicted"/>
<gene>
    <name evidence="1" type="ORF">SO802_008173</name>
</gene>